<dbReference type="EMBL" id="JANIET010000001">
    <property type="protein sequence ID" value="MCQ8226710.1"/>
    <property type="molecule type" value="Genomic_DNA"/>
</dbReference>
<dbReference type="Proteomes" id="UP001300015">
    <property type="component" value="Unassembled WGS sequence"/>
</dbReference>
<proteinExistence type="predicted"/>
<dbReference type="RefSeq" id="WP_256695719.1">
    <property type="nucleotide sequence ID" value="NZ_JANIES010000001.1"/>
</dbReference>
<name>A0ABT1VGQ7_9GAMM</name>
<evidence type="ECO:0000313" key="1">
    <source>
        <dbReference type="EMBL" id="MCQ8226710.1"/>
    </source>
</evidence>
<accession>A0ABT1VGQ7</accession>
<gene>
    <name evidence="1" type="ORF">NQH49_04385</name>
</gene>
<keyword evidence="2" id="KW-1185">Reference proteome</keyword>
<evidence type="ECO:0000313" key="2">
    <source>
        <dbReference type="Proteomes" id="UP001300015"/>
    </source>
</evidence>
<organism evidence="1 2">
    <name type="scientific">Pantoea trifolii</name>
    <dbReference type="NCBI Taxonomy" id="2968030"/>
    <lineage>
        <taxon>Bacteria</taxon>
        <taxon>Pseudomonadati</taxon>
        <taxon>Pseudomonadota</taxon>
        <taxon>Gammaproteobacteria</taxon>
        <taxon>Enterobacterales</taxon>
        <taxon>Erwiniaceae</taxon>
        <taxon>Pantoea</taxon>
    </lineage>
</organism>
<sequence length="99" mass="10693">MAMRLMPTRSLFLRKILDVNSPGCIRGQGEVEESEKQRATDNAAKCVSTPSQSSLTLDGMYRACAAPQLFKSGLIREQICCPSMLKLLTGSNALANTNG</sequence>
<comment type="caution">
    <text evidence="1">The sequence shown here is derived from an EMBL/GenBank/DDBJ whole genome shotgun (WGS) entry which is preliminary data.</text>
</comment>
<protein>
    <submittedName>
        <fullName evidence="1">Uncharacterized protein</fullName>
    </submittedName>
</protein>
<reference evidence="1 2" key="1">
    <citation type="submission" date="2022-07" db="EMBL/GenBank/DDBJ databases">
        <title>Pantoea trifolii sp. nov. isolated from root nodules of Trifolium rubens.</title>
        <authorList>
            <person name="Kalita M."/>
            <person name="Wdowiak-Wrobel S."/>
            <person name="Marek-Kozaczuk M."/>
            <person name="Palusinska-Szysz M."/>
            <person name="Sokolowski W."/>
            <person name="Coutinho T."/>
            <person name="Hlahane L."/>
        </authorList>
    </citation>
    <scope>NUCLEOTIDE SEQUENCE [LARGE SCALE GENOMIC DNA]</scope>
    <source>
        <strain evidence="1 2">MMK2</strain>
    </source>
</reference>